<proteinExistence type="predicted"/>
<organism evidence="1">
    <name type="scientific">Phytophthora nicotianae</name>
    <name type="common">Potato buckeye rot agent</name>
    <name type="synonym">Phytophthora parasitica</name>
    <dbReference type="NCBI Taxonomy" id="4792"/>
    <lineage>
        <taxon>Eukaryota</taxon>
        <taxon>Sar</taxon>
        <taxon>Stramenopiles</taxon>
        <taxon>Oomycota</taxon>
        <taxon>Peronosporomycetes</taxon>
        <taxon>Peronosporales</taxon>
        <taxon>Peronosporaceae</taxon>
        <taxon>Phytophthora</taxon>
    </lineage>
</organism>
<dbReference type="EMBL" id="KI683302">
    <property type="protein sequence ID" value="ETL78422.1"/>
    <property type="molecule type" value="Genomic_DNA"/>
</dbReference>
<evidence type="ECO:0000313" key="1">
    <source>
        <dbReference type="EMBL" id="ETL78422.1"/>
    </source>
</evidence>
<dbReference type="AlphaFoldDB" id="W2JZW1"/>
<protein>
    <submittedName>
        <fullName evidence="1">Uncharacterized protein</fullName>
    </submittedName>
</protein>
<sequence>MTAEKEALMGSQTAKNLQLAVRPKHGSEQTTRQLVAAKFDIYHKPRPQFH</sequence>
<gene>
    <name evidence="1" type="ORF">L917_20766</name>
</gene>
<reference evidence="1" key="1">
    <citation type="submission" date="2013-11" db="EMBL/GenBank/DDBJ databases">
        <title>The Genome Sequence of Phytophthora parasitica CHvinca01.</title>
        <authorList>
            <consortium name="The Broad Institute Genomics Platform"/>
            <person name="Russ C."/>
            <person name="Tyler B."/>
            <person name="Panabieres F."/>
            <person name="Shan W."/>
            <person name="Tripathy S."/>
            <person name="Grunwald N."/>
            <person name="Machado M."/>
            <person name="Johnson C.S."/>
            <person name="Arredondo F."/>
            <person name="Hong C."/>
            <person name="Coffey M."/>
            <person name="Young S.K."/>
            <person name="Zeng Q."/>
            <person name="Gargeya S."/>
            <person name="Fitzgerald M."/>
            <person name="Abouelleil A."/>
            <person name="Alvarado L."/>
            <person name="Chapman S.B."/>
            <person name="Gainer-Dewar J."/>
            <person name="Goldberg J."/>
            <person name="Griggs A."/>
            <person name="Gujja S."/>
            <person name="Hansen M."/>
            <person name="Howarth C."/>
            <person name="Imamovic A."/>
            <person name="Ireland A."/>
            <person name="Larimer J."/>
            <person name="McCowan C."/>
            <person name="Murphy C."/>
            <person name="Pearson M."/>
            <person name="Poon T.W."/>
            <person name="Priest M."/>
            <person name="Roberts A."/>
            <person name="Saif S."/>
            <person name="Shea T."/>
            <person name="Sykes S."/>
            <person name="Wortman J."/>
            <person name="Nusbaum C."/>
            <person name="Birren B."/>
        </authorList>
    </citation>
    <scope>NUCLEOTIDE SEQUENCE [LARGE SCALE GENOMIC DNA]</scope>
    <source>
        <strain evidence="1">CHvinca01</strain>
    </source>
</reference>
<name>W2JZW1_PHYNI</name>
<accession>W2JZW1</accession>
<dbReference type="VEuPathDB" id="FungiDB:PPTG_21880"/>
<dbReference type="Proteomes" id="UP000054423">
    <property type="component" value="Unassembled WGS sequence"/>
</dbReference>